<sequence length="723" mass="79033">MDNPFPSSPAALMQVQQAAAEHREEGEASQKAFERQLANADEPHEATEAVRQTPPHEPPENIQSVIERAVQAERTRRNLSQRTARGYTEALFKLQKDLRSRGQTIAALDHDALVAHAAKFMARDKAMGPALTALHRYRNTNAPDGPRRRYVVPSVKEPSPVKAAVPSADIYPHLSETDRTLIDNFTRFVGGGLQKSTIYEYGRSLRILGNDLGTQGKTIGGLDHEALVSHARVSLGEPASLLSALSALRKYRDPDQVRQDFLSEEDESLIDGAVQAAAARRTWIPNRIEIYHKAFHRLAKSLKARGLTIAALDHRALLAHAKAAHEGDKQISSALEVLLEYRDPAILERRTPLDYPPSAKDKSLIEDAAAVSKRPRKAVEASVKNLVKFAGSLAARSLEIDQLDHIALLELANKLFPSNKSLIRGLGMIREYRNAERTSGTDGAALADDVLACSPILSVDPEELRRLLDDEPTFSQTIDNLAERQDGMAPVDQLPTESLDTAELMGMLASPGHSPEDEVTQPDPVGPRLSDAVDPGDIWSGAEQAGLLPTESLDTAKLLEMIASGGHSPTDSVDQPDATVPSLHQNVDPDSIWLEAEQAGRLPTQSLDTAELLQMFAFAGHSLADSVNQLSSMSSWDLENSTADAAFQPAQSQPMVPALELYLPQGWEHGEQWASEDFKEGMRLHGVLPNEIRPETTLTIRGLDYIASIGPPGLEQEVFLRRA</sequence>
<gene>
    <name evidence="2" type="ORF">GPL21_40010</name>
</gene>
<comment type="caution">
    <text evidence="2">The sequence shown here is derived from an EMBL/GenBank/DDBJ whole genome shotgun (WGS) entry which is preliminary data.</text>
</comment>
<dbReference type="RefSeq" id="WP_157348805.1">
    <property type="nucleotide sequence ID" value="NZ_WQNF01000065.1"/>
</dbReference>
<protein>
    <submittedName>
        <fullName evidence="2">Uncharacterized protein</fullName>
    </submittedName>
</protein>
<feature type="region of interest" description="Disordered" evidence="1">
    <location>
        <begin position="1"/>
        <end position="60"/>
    </location>
</feature>
<accession>A0A844SW42</accession>
<name>A0A844SW42_9BRAD</name>
<feature type="region of interest" description="Disordered" evidence="1">
    <location>
        <begin position="508"/>
        <end position="528"/>
    </location>
</feature>
<reference evidence="2 3" key="1">
    <citation type="submission" date="2019-12" db="EMBL/GenBank/DDBJ databases">
        <title>Draft genome sequences Bradyrhizobium cajani AMBPC1010, Bradyrhizobium pachyrhizi AMBPC1040 and Bradyrhizobium yuanmingense ALSPC3051, three plant growth promoting strains isolated from nodules of Cajanus cajan L. in Dominican Republic.</title>
        <authorList>
            <person name="Flores-Felix J.D."/>
            <person name="Araujo J."/>
            <person name="Diaz-Alcantara C."/>
            <person name="Gonzalez-Andres F."/>
            <person name="Velazquez E."/>
        </authorList>
    </citation>
    <scope>NUCLEOTIDE SEQUENCE [LARGE SCALE GENOMIC DNA]</scope>
    <source>
        <strain evidence="2 3">1040</strain>
    </source>
</reference>
<dbReference type="Proteomes" id="UP000436468">
    <property type="component" value="Unassembled WGS sequence"/>
</dbReference>
<evidence type="ECO:0000313" key="3">
    <source>
        <dbReference type="Proteomes" id="UP000436468"/>
    </source>
</evidence>
<organism evidence="2 3">
    <name type="scientific">Bradyrhizobium pachyrhizi</name>
    <dbReference type="NCBI Taxonomy" id="280333"/>
    <lineage>
        <taxon>Bacteria</taxon>
        <taxon>Pseudomonadati</taxon>
        <taxon>Pseudomonadota</taxon>
        <taxon>Alphaproteobacteria</taxon>
        <taxon>Hyphomicrobiales</taxon>
        <taxon>Nitrobacteraceae</taxon>
        <taxon>Bradyrhizobium</taxon>
    </lineage>
</organism>
<feature type="compositionally biased region" description="Basic and acidic residues" evidence="1">
    <location>
        <begin position="20"/>
        <end position="34"/>
    </location>
</feature>
<proteinExistence type="predicted"/>
<evidence type="ECO:0000313" key="2">
    <source>
        <dbReference type="EMBL" id="MVT71213.1"/>
    </source>
</evidence>
<dbReference type="AlphaFoldDB" id="A0A844SW42"/>
<dbReference type="EMBL" id="WQNF01000065">
    <property type="protein sequence ID" value="MVT71213.1"/>
    <property type="molecule type" value="Genomic_DNA"/>
</dbReference>
<keyword evidence="3" id="KW-1185">Reference proteome</keyword>
<evidence type="ECO:0000256" key="1">
    <source>
        <dbReference type="SAM" id="MobiDB-lite"/>
    </source>
</evidence>